<dbReference type="InterPro" id="IPR001005">
    <property type="entry name" value="SANT/Myb"/>
</dbReference>
<dbReference type="PANTHER" id="PTHR47995:SF18">
    <property type="entry name" value="TRANSCRIPTION FACTOR MYB65"/>
    <property type="match status" value="1"/>
</dbReference>
<evidence type="ECO:0000256" key="4">
    <source>
        <dbReference type="ARBA" id="ARBA00023125"/>
    </source>
</evidence>
<dbReference type="SMART" id="SM00717">
    <property type="entry name" value="SANT"/>
    <property type="match status" value="2"/>
</dbReference>
<comment type="caution">
    <text evidence="9">The sequence shown here is derived from an EMBL/GenBank/DDBJ whole genome shotgun (WGS) entry which is preliminary data.</text>
</comment>
<dbReference type="EMBL" id="JBBWWR010000004">
    <property type="protein sequence ID" value="KAK8968040.1"/>
    <property type="molecule type" value="Genomic_DNA"/>
</dbReference>
<feature type="domain" description="Myb-like" evidence="7">
    <location>
        <begin position="83"/>
        <end position="133"/>
    </location>
</feature>
<gene>
    <name evidence="9" type="primary">GAM1</name>
    <name evidence="9" type="ORF">KSP40_PGU010666</name>
</gene>
<reference evidence="9 10" key="1">
    <citation type="journal article" date="2022" name="Nat. Plants">
        <title>Genomes of leafy and leafless Platanthera orchids illuminate the evolution of mycoheterotrophy.</title>
        <authorList>
            <person name="Li M.H."/>
            <person name="Liu K.W."/>
            <person name="Li Z."/>
            <person name="Lu H.C."/>
            <person name="Ye Q.L."/>
            <person name="Zhang D."/>
            <person name="Wang J.Y."/>
            <person name="Li Y.F."/>
            <person name="Zhong Z.M."/>
            <person name="Liu X."/>
            <person name="Yu X."/>
            <person name="Liu D.K."/>
            <person name="Tu X.D."/>
            <person name="Liu B."/>
            <person name="Hao Y."/>
            <person name="Liao X.Y."/>
            <person name="Jiang Y.T."/>
            <person name="Sun W.H."/>
            <person name="Chen J."/>
            <person name="Chen Y.Q."/>
            <person name="Ai Y."/>
            <person name="Zhai J.W."/>
            <person name="Wu S.S."/>
            <person name="Zhou Z."/>
            <person name="Hsiao Y.Y."/>
            <person name="Wu W.L."/>
            <person name="Chen Y.Y."/>
            <person name="Lin Y.F."/>
            <person name="Hsu J.L."/>
            <person name="Li C.Y."/>
            <person name="Wang Z.W."/>
            <person name="Zhao X."/>
            <person name="Zhong W.Y."/>
            <person name="Ma X.K."/>
            <person name="Ma L."/>
            <person name="Huang J."/>
            <person name="Chen G.Z."/>
            <person name="Huang M.Z."/>
            <person name="Huang L."/>
            <person name="Peng D.H."/>
            <person name="Luo Y.B."/>
            <person name="Zou S.Q."/>
            <person name="Chen S.P."/>
            <person name="Lan S."/>
            <person name="Tsai W.C."/>
            <person name="Van de Peer Y."/>
            <person name="Liu Z.J."/>
        </authorList>
    </citation>
    <scope>NUCLEOTIDE SEQUENCE [LARGE SCALE GENOMIC DNA]</scope>
    <source>
        <strain evidence="9">Lor288</strain>
    </source>
</reference>
<keyword evidence="6" id="KW-0539">Nucleus</keyword>
<evidence type="ECO:0000256" key="2">
    <source>
        <dbReference type="ARBA" id="ARBA00022737"/>
    </source>
</evidence>
<evidence type="ECO:0000313" key="10">
    <source>
        <dbReference type="Proteomes" id="UP001412067"/>
    </source>
</evidence>
<proteinExistence type="predicted"/>
<evidence type="ECO:0000256" key="1">
    <source>
        <dbReference type="ARBA" id="ARBA00004123"/>
    </source>
</evidence>
<name>A0ABR2MV68_9ASPA</name>
<dbReference type="InterPro" id="IPR009057">
    <property type="entry name" value="Homeodomain-like_sf"/>
</dbReference>
<dbReference type="CDD" id="cd00167">
    <property type="entry name" value="SANT"/>
    <property type="match status" value="2"/>
</dbReference>
<dbReference type="Pfam" id="PF00249">
    <property type="entry name" value="Myb_DNA-binding"/>
    <property type="match status" value="2"/>
</dbReference>
<keyword evidence="4" id="KW-0238">DNA-binding</keyword>
<dbReference type="InterPro" id="IPR017930">
    <property type="entry name" value="Myb_dom"/>
</dbReference>
<feature type="domain" description="HTH myb-type" evidence="8">
    <location>
        <begin position="83"/>
        <end position="137"/>
    </location>
</feature>
<keyword evidence="2" id="KW-0677">Repeat</keyword>
<keyword evidence="3" id="KW-0805">Transcription regulation</keyword>
<evidence type="ECO:0000259" key="8">
    <source>
        <dbReference type="PROSITE" id="PS51294"/>
    </source>
</evidence>
<evidence type="ECO:0000256" key="5">
    <source>
        <dbReference type="ARBA" id="ARBA00023163"/>
    </source>
</evidence>
<dbReference type="Proteomes" id="UP001412067">
    <property type="component" value="Unassembled WGS sequence"/>
</dbReference>
<organism evidence="9 10">
    <name type="scientific">Platanthera guangdongensis</name>
    <dbReference type="NCBI Taxonomy" id="2320717"/>
    <lineage>
        <taxon>Eukaryota</taxon>
        <taxon>Viridiplantae</taxon>
        <taxon>Streptophyta</taxon>
        <taxon>Embryophyta</taxon>
        <taxon>Tracheophyta</taxon>
        <taxon>Spermatophyta</taxon>
        <taxon>Magnoliopsida</taxon>
        <taxon>Liliopsida</taxon>
        <taxon>Asparagales</taxon>
        <taxon>Orchidaceae</taxon>
        <taxon>Orchidoideae</taxon>
        <taxon>Orchideae</taxon>
        <taxon>Orchidinae</taxon>
        <taxon>Platanthera</taxon>
    </lineage>
</organism>
<evidence type="ECO:0000259" key="7">
    <source>
        <dbReference type="PROSITE" id="PS50090"/>
    </source>
</evidence>
<protein>
    <submittedName>
        <fullName evidence="9">Transcription factor GAMYB</fullName>
    </submittedName>
</protein>
<dbReference type="PROSITE" id="PS50090">
    <property type="entry name" value="MYB_LIKE"/>
    <property type="match status" value="2"/>
</dbReference>
<keyword evidence="10" id="KW-1185">Reference proteome</keyword>
<evidence type="ECO:0000256" key="3">
    <source>
        <dbReference type="ARBA" id="ARBA00023015"/>
    </source>
</evidence>
<keyword evidence="5" id="KW-0804">Transcription</keyword>
<dbReference type="Gene3D" id="1.10.10.60">
    <property type="entry name" value="Homeodomain-like"/>
    <property type="match status" value="2"/>
</dbReference>
<comment type="subcellular location">
    <subcellularLocation>
        <location evidence="1">Nucleus</location>
    </subcellularLocation>
</comment>
<dbReference type="PROSITE" id="PS51294">
    <property type="entry name" value="HTH_MYB"/>
    <property type="match status" value="2"/>
</dbReference>
<feature type="domain" description="Myb-like" evidence="7">
    <location>
        <begin position="30"/>
        <end position="82"/>
    </location>
</feature>
<evidence type="ECO:0000256" key="6">
    <source>
        <dbReference type="ARBA" id="ARBA00023242"/>
    </source>
</evidence>
<accession>A0ABR2MV68</accession>
<sequence length="404" mass="44516">MMPPTVGKDELVDALPFIDSPDSGEAGMVQQLLKKGPWTAAEDAILKDYVGKHGEGNWNAVRKNSGLQRCGKSCRLRWANHLRPNLKKGSFSLEEEMLILQLHADFGNKWARMALHLPGRTDNEIKNYWNTRIKRRLRAGLPLYPLEIQKQMSVRNHRQGDAVPWIDTSPPALKSFPQTPPLSLFNSSTPLLPQNPFESLLQDTSRGKNLSFQFPVSPVSQKSVFPSHNFPSSAQYGSGNFDLGLLQLPLQSPPSYSVKMELPSSQFFSSPGGEQMSPLPLGNSGLLDALLQQSHGVGDLLSSKCLPMDSFHEPDCFRGIQVKQEAVDSWKQGAYTLLGIIPTPTTAPTTIPPDWYDNSSCGGEFSNGPSSVVTTDDDIGLEMQQLAHDWGFGSCPWDNMPGIC</sequence>
<feature type="domain" description="HTH myb-type" evidence="8">
    <location>
        <begin position="33"/>
        <end position="82"/>
    </location>
</feature>
<dbReference type="SUPFAM" id="SSF46689">
    <property type="entry name" value="Homeodomain-like"/>
    <property type="match status" value="1"/>
</dbReference>
<dbReference type="PANTHER" id="PTHR47995">
    <property type="entry name" value="TRANSCRIPTION FACTOR MYB33-RELATED"/>
    <property type="match status" value="1"/>
</dbReference>
<evidence type="ECO:0000313" key="9">
    <source>
        <dbReference type="EMBL" id="KAK8968040.1"/>
    </source>
</evidence>